<dbReference type="Pfam" id="PF17642">
    <property type="entry name" value="TssD"/>
    <property type="match status" value="1"/>
</dbReference>
<dbReference type="Proteomes" id="UP001593833">
    <property type="component" value="Unassembled WGS sequence"/>
</dbReference>
<sequence>MPEEKFQNRARVFVAGQELEDVYECHYTIRTDMARSGLPQKSALTHRIFITRRSDAATPGFTWAHDSKPSNFQSGKIQFYNTAGEVFKTLEWNRGYVVDYEEGVPDLTEAERSTMVEKLEIAAEEFICGDKSVNNHWRLD</sequence>
<dbReference type="EMBL" id="JBHPKH010000054">
    <property type="protein sequence ID" value="MFC1572952.1"/>
    <property type="molecule type" value="Genomic_DNA"/>
</dbReference>
<gene>
    <name evidence="1" type="primary">tssD</name>
    <name evidence="1" type="ORF">ACFL6M_05065</name>
</gene>
<organism evidence="1 2">
    <name type="scientific">Eiseniibacteriota bacterium</name>
    <dbReference type="NCBI Taxonomy" id="2212470"/>
    <lineage>
        <taxon>Bacteria</taxon>
        <taxon>Candidatus Eiseniibacteriota</taxon>
    </lineage>
</organism>
<proteinExistence type="predicted"/>
<name>A0ABV6YKU8_UNCEI</name>
<keyword evidence="2" id="KW-1185">Reference proteome</keyword>
<comment type="caution">
    <text evidence="1">The sequence shown here is derived from an EMBL/GenBank/DDBJ whole genome shotgun (WGS) entry which is preliminary data.</text>
</comment>
<evidence type="ECO:0000313" key="2">
    <source>
        <dbReference type="Proteomes" id="UP001593833"/>
    </source>
</evidence>
<accession>A0ABV6YKU8</accession>
<dbReference type="InterPro" id="IPR041408">
    <property type="entry name" value="Hcp_Tssd"/>
</dbReference>
<protein>
    <submittedName>
        <fullName evidence="1">Type VI secretion system tube protein TssD</fullName>
    </submittedName>
</protein>
<reference evidence="1 2" key="1">
    <citation type="submission" date="2024-09" db="EMBL/GenBank/DDBJ databases">
        <authorList>
            <person name="D'Angelo T."/>
        </authorList>
    </citation>
    <scope>NUCLEOTIDE SEQUENCE [LARGE SCALE GENOMIC DNA]</scope>
    <source>
        <strain evidence="1">SAG AM-320-E07</strain>
    </source>
</reference>
<evidence type="ECO:0000313" key="1">
    <source>
        <dbReference type="EMBL" id="MFC1572952.1"/>
    </source>
</evidence>